<proteinExistence type="predicted"/>
<organism evidence="1">
    <name type="scientific">Pyramimonas orientalis virus</name>
    <name type="common">PoV01</name>
    <dbReference type="NCBI Taxonomy" id="455367"/>
    <lineage>
        <taxon>Viruses</taxon>
        <taxon>Varidnaviria</taxon>
        <taxon>Bamfordvirae</taxon>
        <taxon>Nucleocytoviricota</taxon>
        <taxon>Megaviricetes</taxon>
        <taxon>Imitervirales</taxon>
        <taxon>Allomimiviridae</taxon>
        <taxon>Heliosvirus</taxon>
        <taxon>Heliosvirus raunefjordenense</taxon>
    </lineage>
</organism>
<dbReference type="EMBL" id="MT663543">
    <property type="protein sequence ID" value="QOI90633.1"/>
    <property type="molecule type" value="Genomic_DNA"/>
</dbReference>
<reference evidence="1" key="1">
    <citation type="submission" date="2020-06" db="EMBL/GenBank/DDBJ databases">
        <title>Lateral gene transfer of anion-conducting channel rhodopsins between green algae and giant viruses.</title>
        <authorList>
            <person name="Rozenberg A."/>
            <person name="Oppermann J."/>
            <person name="Wietek J."/>
            <person name="Fernandez Lahore R.G."/>
            <person name="Sandaa R.-A."/>
            <person name="Bratbak G."/>
            <person name="Hegemann P."/>
            <person name="Beja O."/>
        </authorList>
    </citation>
    <scope>NUCLEOTIDE SEQUENCE</scope>
    <source>
        <strain evidence="1">01B</strain>
    </source>
</reference>
<organismHost>
    <name type="scientific">Pyramimonas plurioculata</name>
    <dbReference type="NCBI Taxonomy" id="36893"/>
</organismHost>
<protein>
    <submittedName>
        <fullName evidence="1">Uncharacterized protein</fullName>
    </submittedName>
</protein>
<gene>
    <name evidence="1" type="ORF">HWQ62_00502</name>
</gene>
<accession>A0A7M3UPE6</accession>
<evidence type="ECO:0000313" key="1">
    <source>
        <dbReference type="EMBL" id="QOI90633.1"/>
    </source>
</evidence>
<name>A0A7M3UPE6_POV01</name>
<sequence length="188" mass="22219">MLFPQEPLEILYICMDEGYIMLYEVFGFNGNIYKLSKQKECGLIQETRNTRLVIQVLTNVVFYQMLEMFKQTFYNRVDIGKEYFEGDVNRMIGMMCEHNLSKSILENPSIVIDILDEIQDTVLENIQECPESPKLQPIDESEKYGIKLKNTSNKVGYIKFNPIIFDTRKDNWMIIEPKEEYVLGWLQQ</sequence>